<reference evidence="6" key="2">
    <citation type="submission" date="2025-09" db="UniProtKB">
        <authorList>
            <consortium name="Ensembl"/>
        </authorList>
    </citation>
    <scope>IDENTIFICATION</scope>
</reference>
<name>A0A8C7ICE7_ONCKI</name>
<keyword evidence="2" id="KW-0812">Transmembrane</keyword>
<reference evidence="6" key="1">
    <citation type="submission" date="2025-08" db="UniProtKB">
        <authorList>
            <consortium name="Ensembl"/>
        </authorList>
    </citation>
    <scope>IDENTIFICATION</scope>
</reference>
<dbReference type="InterPro" id="IPR020864">
    <property type="entry name" value="MACPF"/>
</dbReference>
<evidence type="ECO:0000259" key="5">
    <source>
        <dbReference type="SMART" id="SM00457"/>
    </source>
</evidence>
<feature type="domain" description="EGF-like" evidence="4">
    <location>
        <begin position="611"/>
        <end position="652"/>
    </location>
</feature>
<feature type="domain" description="MACPF" evidence="5">
    <location>
        <begin position="811"/>
        <end position="993"/>
    </location>
</feature>
<evidence type="ECO:0000259" key="4">
    <source>
        <dbReference type="SMART" id="SM00181"/>
    </source>
</evidence>
<evidence type="ECO:0000256" key="3">
    <source>
        <dbReference type="SAM" id="SignalP"/>
    </source>
</evidence>
<dbReference type="Pfam" id="PF19441">
    <property type="entry name" value="ASTN_1_2_N"/>
    <property type="match status" value="1"/>
</dbReference>
<dbReference type="GeneTree" id="ENSGT00390000003140"/>
<feature type="domain" description="EGF-like" evidence="4">
    <location>
        <begin position="470"/>
        <end position="507"/>
    </location>
</feature>
<dbReference type="Gene3D" id="2.10.25.10">
    <property type="entry name" value="Laminin"/>
    <property type="match status" value="1"/>
</dbReference>
<dbReference type="GO" id="GO:0016020">
    <property type="term" value="C:membrane"/>
    <property type="evidence" value="ECO:0007669"/>
    <property type="project" value="TreeGrafter"/>
</dbReference>
<feature type="transmembrane region" description="Helical" evidence="2">
    <location>
        <begin position="155"/>
        <end position="179"/>
    </location>
</feature>
<protein>
    <submittedName>
        <fullName evidence="6">Astrotactin 1</fullName>
    </submittedName>
</protein>
<evidence type="ECO:0000313" key="7">
    <source>
        <dbReference type="Proteomes" id="UP000694557"/>
    </source>
</evidence>
<keyword evidence="2" id="KW-0472">Membrane</keyword>
<dbReference type="SMART" id="SM00181">
    <property type="entry name" value="EGF"/>
    <property type="match status" value="3"/>
</dbReference>
<feature type="transmembrane region" description="Helical" evidence="2">
    <location>
        <begin position="388"/>
        <end position="408"/>
    </location>
</feature>
<dbReference type="InterPro" id="IPR000742">
    <property type="entry name" value="EGF"/>
</dbReference>
<dbReference type="SMART" id="SM00457">
    <property type="entry name" value="MACPF"/>
    <property type="match status" value="1"/>
</dbReference>
<dbReference type="GO" id="GO:0005768">
    <property type="term" value="C:endosome"/>
    <property type="evidence" value="ECO:0007669"/>
    <property type="project" value="TreeGrafter"/>
</dbReference>
<dbReference type="InterPro" id="IPR045575">
    <property type="entry name" value="ASTN_1_2_N"/>
</dbReference>
<feature type="signal peptide" evidence="3">
    <location>
        <begin position="1"/>
        <end position="29"/>
    </location>
</feature>
<keyword evidence="7" id="KW-1185">Reference proteome</keyword>
<dbReference type="Proteomes" id="UP000694557">
    <property type="component" value="Unassembled WGS sequence"/>
</dbReference>
<dbReference type="InterPro" id="IPR026995">
    <property type="entry name" value="Astrotactin"/>
</dbReference>
<feature type="region of interest" description="Disordered" evidence="1">
    <location>
        <begin position="329"/>
        <end position="387"/>
    </location>
</feature>
<organism evidence="6 7">
    <name type="scientific">Oncorhynchus kisutch</name>
    <name type="common">Coho salmon</name>
    <name type="synonym">Salmo kisutch</name>
    <dbReference type="NCBI Taxonomy" id="8019"/>
    <lineage>
        <taxon>Eukaryota</taxon>
        <taxon>Metazoa</taxon>
        <taxon>Chordata</taxon>
        <taxon>Craniata</taxon>
        <taxon>Vertebrata</taxon>
        <taxon>Euteleostomi</taxon>
        <taxon>Actinopterygii</taxon>
        <taxon>Neopterygii</taxon>
        <taxon>Teleostei</taxon>
        <taxon>Protacanthopterygii</taxon>
        <taxon>Salmoniformes</taxon>
        <taxon>Salmonidae</taxon>
        <taxon>Salmoninae</taxon>
        <taxon>Oncorhynchus</taxon>
    </lineage>
</organism>
<dbReference type="Pfam" id="PF19743">
    <property type="entry name" value="ASTN1_2_fn3"/>
    <property type="match status" value="1"/>
</dbReference>
<gene>
    <name evidence="6" type="primary">ASTN1</name>
    <name evidence="6" type="synonym">astn1</name>
</gene>
<proteinExistence type="predicted"/>
<dbReference type="GO" id="GO:0007158">
    <property type="term" value="P:neuron cell-cell adhesion"/>
    <property type="evidence" value="ECO:0007669"/>
    <property type="project" value="TreeGrafter"/>
</dbReference>
<dbReference type="GO" id="GO:0001764">
    <property type="term" value="P:neuron migration"/>
    <property type="evidence" value="ECO:0007669"/>
    <property type="project" value="InterPro"/>
</dbReference>
<evidence type="ECO:0000256" key="1">
    <source>
        <dbReference type="SAM" id="MobiDB-lite"/>
    </source>
</evidence>
<keyword evidence="2" id="KW-1133">Transmembrane helix</keyword>
<sequence>MRGMMGLRLLVSLAWILAFKAANIQGVNADEDQSQDMECKMKSVTVSALPFLRENDLSIMHSPSASEPKLLFSVRNDFPGEIVVVDDLENTELPFFVLEITGNSEDIPLVRWRQQWLENGTLLFHIHHQDGSQNLPGLSATDDPASDSAEEELRILHVSVMGGMIALLLSILCLVLILYTRRRWCKRRRVPQPQKSASAEAANEIHYIPSVLMGGQARESLRNSRGQGHNSSGTLSIRETPILDGYEYDITDLRHHLQRECMNGGEDFASQVTRTLDSLQGCNDKASMDLTPGSDNTKLSLMSKYKDNIIATSPIGSNHLQQNTLLLHNTSSTGQRKQRLSSKTRVGSTFLNPDGDSGTEADSEPQLTFYTDPNRSRRRSRAGSPRSPINKTTLTLISVVSCVIGLVYSSHLSCGLNVRVILHVPEHLIADGSRFILLQGSQLDASDWLNPAQVLLYYQQNASGPWINELCGRRILDPCEHQCDPETGDCLCLDGYMKDPVHKHLCIRNEWGPNQGPWPYTIFQRGFDLVMGEQPSDRIFRFTYTLGEGMWLPLSKSFVIPPAELAINPSAKCKTDMTVMEDAVDVREELMISSSFDSLEVLLDSFGPVRDCSKDNGGCSRNFRCVSDRKLDSSGCMCPPGLSPMKDGTGCYDHHIGIDCSDGFNGGCEQLCLQQLAPLEDDPTLYNIQMFCGCIEDYKKGQDGRSCQPLSEACTEGLDCGETADIPANQTVFGDLFYGYNNHTKEITSGQILKATFRQKNFARGIEQQLPDGMVVASVPTEVQCHEELSDPVPDPDYLTGRSNLESIDFVPYFVILTYTKKLCKLCNIAFSSAIHSLDGATLRSDFVSILREFGNHFVQEAVYGFEEACTIWYPNKQVQRQLWLEYQDISKGNSPSEESEERDKEPRTLTYPAYIASLLDSGAKRMAVGVRMDCSSQGQCPYSCHLCHMSPGPGRPAEPVLLQMTKATPLYELVSNNETYQALQEAMMSMLWCSGKGDVIDDWCRCDSNAFGMDGLPTCAPLPQPRLRLSHSYEPSSSLVIMEWNHTEPLIGVRIVDYLISQEKVTERTDHSKVETESMLSFVDDILSGAKSPCVMLGDIPDLLTSSVSMIIRSSSMDAYLLWVDNTGRRSSPSEVTIKTPCPAVDDVKAQEISDKIYNLFNGYTSGKEQQTAYNALMELGSPTLHRVLYHYNQRYESFGEFTWRCEDELGPRKAGLILSQLDNLSGWCRGLLQESKIGLRRMSLKYLSCRYTDTKAFGLNWVELGQDVRKACDEQNLLVMYNDYGEPKER</sequence>
<feature type="chain" id="PRO_5034290895" evidence="3">
    <location>
        <begin position="30"/>
        <end position="1292"/>
    </location>
</feature>
<evidence type="ECO:0000313" key="6">
    <source>
        <dbReference type="Ensembl" id="ENSOKIP00005070824.1"/>
    </source>
</evidence>
<dbReference type="InterPro" id="IPR045574">
    <property type="entry name" value="ASTN1_2_Fn3"/>
</dbReference>
<evidence type="ECO:0000256" key="2">
    <source>
        <dbReference type="SAM" id="Phobius"/>
    </source>
</evidence>
<feature type="domain" description="EGF-like" evidence="4">
    <location>
        <begin position="659"/>
        <end position="708"/>
    </location>
</feature>
<dbReference type="Pfam" id="PF18411">
    <property type="entry name" value="Annexin_2"/>
    <property type="match status" value="1"/>
</dbReference>
<dbReference type="PANTHER" id="PTHR16592">
    <property type="entry name" value="ASTROTACTIN-1-LIKE"/>
    <property type="match status" value="1"/>
</dbReference>
<keyword evidence="3" id="KW-0732">Signal</keyword>
<dbReference type="InterPro" id="IPR040685">
    <property type="entry name" value="Annexin-like"/>
</dbReference>
<accession>A0A8C7ICE7</accession>
<dbReference type="PANTHER" id="PTHR16592:SF8">
    <property type="entry name" value="ASTROTACTIN-1"/>
    <property type="match status" value="1"/>
</dbReference>
<dbReference type="Ensembl" id="ENSOKIT00005075447.1">
    <property type="protein sequence ID" value="ENSOKIP00005070824.1"/>
    <property type="gene ID" value="ENSOKIG00005030198.1"/>
</dbReference>